<proteinExistence type="predicted"/>
<gene>
    <name evidence="2" type="ORF">J2S15_001964</name>
</gene>
<feature type="transmembrane region" description="Helical" evidence="1">
    <location>
        <begin position="12"/>
        <end position="32"/>
    </location>
</feature>
<reference evidence="2 3" key="1">
    <citation type="submission" date="2023-07" db="EMBL/GenBank/DDBJ databases">
        <title>Genomic Encyclopedia of Type Strains, Phase IV (KMG-IV): sequencing the most valuable type-strain genomes for metagenomic binning, comparative biology and taxonomic classification.</title>
        <authorList>
            <person name="Goeker M."/>
        </authorList>
    </citation>
    <scope>NUCLEOTIDE SEQUENCE [LARGE SCALE GENOMIC DNA]</scope>
    <source>
        <strain evidence="2 3">DSM 16784</strain>
    </source>
</reference>
<dbReference type="Proteomes" id="UP001230220">
    <property type="component" value="Unassembled WGS sequence"/>
</dbReference>
<feature type="transmembrane region" description="Helical" evidence="1">
    <location>
        <begin position="88"/>
        <end position="110"/>
    </location>
</feature>
<comment type="caution">
    <text evidence="2">The sequence shown here is derived from an EMBL/GenBank/DDBJ whole genome shotgun (WGS) entry which is preliminary data.</text>
</comment>
<feature type="transmembrane region" description="Helical" evidence="1">
    <location>
        <begin position="65"/>
        <end position="82"/>
    </location>
</feature>
<protein>
    <recommendedName>
        <fullName evidence="4">DUF3021 family protein</fullName>
    </recommendedName>
</protein>
<name>A0ABU0E2T7_9FIRM</name>
<keyword evidence="3" id="KW-1185">Reference proteome</keyword>
<evidence type="ECO:0000313" key="3">
    <source>
        <dbReference type="Proteomes" id="UP001230220"/>
    </source>
</evidence>
<dbReference type="EMBL" id="JAUSUR010000003">
    <property type="protein sequence ID" value="MDQ0361217.1"/>
    <property type="molecule type" value="Genomic_DNA"/>
</dbReference>
<accession>A0ABU0E2T7</accession>
<sequence>MHSLRIIKNMLIIFSCSFVGMIAILMLLGIVIDNEMLLSLFIMSVLYSVMSIILFIESLSHTQMFIFQVIYVIMLNVIYIAMMKIRGLVFVGGYVYVINAIFSVILFILIKSIIYHYDKKTAEKLNKAFKKNKIKNQEEYKL</sequence>
<organism evidence="2 3">
    <name type="scientific">Breznakia pachnodae</name>
    <dbReference type="NCBI Taxonomy" id="265178"/>
    <lineage>
        <taxon>Bacteria</taxon>
        <taxon>Bacillati</taxon>
        <taxon>Bacillota</taxon>
        <taxon>Erysipelotrichia</taxon>
        <taxon>Erysipelotrichales</taxon>
        <taxon>Erysipelotrichaceae</taxon>
        <taxon>Breznakia</taxon>
    </lineage>
</organism>
<evidence type="ECO:0008006" key="4">
    <source>
        <dbReference type="Google" id="ProtNLM"/>
    </source>
</evidence>
<evidence type="ECO:0000256" key="1">
    <source>
        <dbReference type="SAM" id="Phobius"/>
    </source>
</evidence>
<dbReference type="RefSeq" id="WP_307407752.1">
    <property type="nucleotide sequence ID" value="NZ_JAUSUR010000003.1"/>
</dbReference>
<feature type="transmembrane region" description="Helical" evidence="1">
    <location>
        <begin position="38"/>
        <end position="56"/>
    </location>
</feature>
<keyword evidence="1" id="KW-0472">Membrane</keyword>
<keyword evidence="1" id="KW-1133">Transmembrane helix</keyword>
<keyword evidence="1" id="KW-0812">Transmembrane</keyword>
<evidence type="ECO:0000313" key="2">
    <source>
        <dbReference type="EMBL" id="MDQ0361217.1"/>
    </source>
</evidence>